<reference evidence="3" key="1">
    <citation type="submission" date="2024-01" db="EMBL/GenBank/DDBJ databases">
        <authorList>
            <person name="Webb A."/>
        </authorList>
    </citation>
    <scope>NUCLEOTIDE SEQUENCE</scope>
    <source>
        <strain evidence="3">Pm1</strain>
    </source>
</reference>
<dbReference type="AlphaFoldDB" id="A0AAV1V9W3"/>
<evidence type="ECO:0000256" key="1">
    <source>
        <dbReference type="SAM" id="MobiDB-lite"/>
    </source>
</evidence>
<feature type="region of interest" description="Disordered" evidence="1">
    <location>
        <begin position="88"/>
        <end position="108"/>
    </location>
</feature>
<feature type="domain" description="TLDc" evidence="2">
    <location>
        <begin position="469"/>
        <end position="629"/>
    </location>
</feature>
<dbReference type="SMART" id="SM00584">
    <property type="entry name" value="TLDc"/>
    <property type="match status" value="1"/>
</dbReference>
<dbReference type="EMBL" id="CAKLBY020000289">
    <property type="protein sequence ID" value="CAK7943107.1"/>
    <property type="molecule type" value="Genomic_DNA"/>
</dbReference>
<comment type="caution">
    <text evidence="3">The sequence shown here is derived from an EMBL/GenBank/DDBJ whole genome shotgun (WGS) entry which is preliminary data.</text>
</comment>
<dbReference type="Proteomes" id="UP001162060">
    <property type="component" value="Unassembled WGS sequence"/>
</dbReference>
<organism evidence="3 4">
    <name type="scientific">Peronospora matthiolae</name>
    <dbReference type="NCBI Taxonomy" id="2874970"/>
    <lineage>
        <taxon>Eukaryota</taxon>
        <taxon>Sar</taxon>
        <taxon>Stramenopiles</taxon>
        <taxon>Oomycota</taxon>
        <taxon>Peronosporomycetes</taxon>
        <taxon>Peronosporales</taxon>
        <taxon>Peronosporaceae</taxon>
        <taxon>Peronospora</taxon>
    </lineage>
</organism>
<dbReference type="PROSITE" id="PS51886">
    <property type="entry name" value="TLDC"/>
    <property type="match status" value="1"/>
</dbReference>
<evidence type="ECO:0000313" key="4">
    <source>
        <dbReference type="Proteomes" id="UP001162060"/>
    </source>
</evidence>
<protein>
    <recommendedName>
        <fullName evidence="2">TLDc domain-containing protein</fullName>
    </recommendedName>
</protein>
<dbReference type="InterPro" id="IPR006571">
    <property type="entry name" value="TLDc_dom"/>
</dbReference>
<sequence>MLTMRGLVRAMFEDQRPLPSSSTPSYTKVRDDDNRCRSCVNEPESETSYVPKRFEGEYNVCFHRKPLGVGLVPSSQLYGSWEVSSVQETEMEDEDMASSSRVKDGHDRDGETIGKGHVLIAINFSCQKAQLPRAELAAYLRQCACPIVMTFRDPEVFGSHDSRVMSTAMYPSSIDYSLHCYSTKVVARASAEQWRRSLEHDLAFNAELAKRESSRDLARALLVRRDSDASGRTISVGEAGDAMTIEEPESVVIVSGAAGGGNEVVGPDVSELGEFDVTFDETPLHLRLAPSTRLYGTVEVYDPEQHAPMVQVGDVVMAINGYPSISRLASDDVIDTIAELQAPVTLRFRRPVTYRKYLAKRLDTRKNLSSQSVASSMFPPSAEYKKRIPMANASQSCQSASLVSQSFVEPVSTENFLTKNAQEPDNTDKERAKEFKAFAAKIGALDRFTLWAGSDSHAEGRPLAGHRSTFLTEKHMQFLWKSLPKCLTCNQMELIFTTQVHGWSFLTFFSRLENKGPTIVVVQDEHENVFGAFCSASWRRSKMFFGNGRTFVFSLSPRMRVYPWSGIDSSFMYTQRDSIFVGGGSKGIALCLQLDDRRGFTHACSTFDSPPLVDYHTFRCETVEVWSFHGLKV</sequence>
<accession>A0AAV1V9W3</accession>
<proteinExistence type="predicted"/>
<dbReference type="PANTHER" id="PTHR23354">
    <property type="entry name" value="NUCLEOLAR PROTEIN 7/ESTROGEN RECEPTOR COACTIVATOR-RELATED"/>
    <property type="match status" value="1"/>
</dbReference>
<gene>
    <name evidence="3" type="ORF">PM001_LOCUS28257</name>
</gene>
<evidence type="ECO:0000313" key="3">
    <source>
        <dbReference type="EMBL" id="CAK7943107.1"/>
    </source>
</evidence>
<feature type="region of interest" description="Disordered" evidence="1">
    <location>
        <begin position="13"/>
        <end position="35"/>
    </location>
</feature>
<name>A0AAV1V9W3_9STRA</name>
<evidence type="ECO:0000259" key="2">
    <source>
        <dbReference type="PROSITE" id="PS51886"/>
    </source>
</evidence>
<dbReference type="PANTHER" id="PTHR23354:SF122">
    <property type="entry name" value="GTPASE-ACTIVATING PROTEIN SKYWALKER"/>
    <property type="match status" value="1"/>
</dbReference>
<dbReference type="Pfam" id="PF07534">
    <property type="entry name" value="TLD"/>
    <property type="match status" value="1"/>
</dbReference>